<dbReference type="InterPro" id="IPR011009">
    <property type="entry name" value="Kinase-like_dom_sf"/>
</dbReference>
<dbReference type="SUPFAM" id="SSF56112">
    <property type="entry name" value="Protein kinase-like (PK-like)"/>
    <property type="match status" value="1"/>
</dbReference>
<proteinExistence type="predicted"/>
<gene>
    <name evidence="2" type="ORF">E6C55_27065</name>
</gene>
<name>A0A4S4BHB3_9BACL</name>
<protein>
    <submittedName>
        <fullName evidence="2">Uncharacterized protein</fullName>
    </submittedName>
</protein>
<dbReference type="Gene3D" id="1.10.510.10">
    <property type="entry name" value="Transferase(Phosphotransferase) domain 1"/>
    <property type="match status" value="1"/>
</dbReference>
<accession>A0A4S4BHB3</accession>
<dbReference type="GO" id="GO:0004672">
    <property type="term" value="F:protein kinase activity"/>
    <property type="evidence" value="ECO:0007669"/>
    <property type="project" value="InterPro"/>
</dbReference>
<dbReference type="EMBL" id="SSOB01000047">
    <property type="protein sequence ID" value="THF73933.1"/>
    <property type="molecule type" value="Genomic_DNA"/>
</dbReference>
<dbReference type="AlphaFoldDB" id="A0A4S4BHB3"/>
<dbReference type="Proteomes" id="UP000310636">
    <property type="component" value="Unassembled WGS sequence"/>
</dbReference>
<organism evidence="2 3">
    <name type="scientific">Cohnella fermenti</name>
    <dbReference type="NCBI Taxonomy" id="2565925"/>
    <lineage>
        <taxon>Bacteria</taxon>
        <taxon>Bacillati</taxon>
        <taxon>Bacillota</taxon>
        <taxon>Bacilli</taxon>
        <taxon>Bacillales</taxon>
        <taxon>Paenibacillaceae</taxon>
        <taxon>Cohnella</taxon>
    </lineage>
</organism>
<feature type="coiled-coil region" evidence="1">
    <location>
        <begin position="443"/>
        <end position="480"/>
    </location>
</feature>
<dbReference type="RefSeq" id="WP_136372966.1">
    <property type="nucleotide sequence ID" value="NZ_SSOB01000047.1"/>
</dbReference>
<reference evidence="2 3" key="1">
    <citation type="submission" date="2019-04" db="EMBL/GenBank/DDBJ databases">
        <title>Cohnella sp. nov. isolated from preserved vegetables.</title>
        <authorList>
            <person name="Lin S.-Y."/>
            <person name="Hung M.-H."/>
            <person name="Young C.-C."/>
        </authorList>
    </citation>
    <scope>NUCLEOTIDE SEQUENCE [LARGE SCALE GENOMIC DNA]</scope>
    <source>
        <strain evidence="2 3">CC-MHH1044</strain>
    </source>
</reference>
<dbReference type="OrthoDB" id="2663482at2"/>
<keyword evidence="3" id="KW-1185">Reference proteome</keyword>
<dbReference type="GO" id="GO:0005524">
    <property type="term" value="F:ATP binding"/>
    <property type="evidence" value="ECO:0007669"/>
    <property type="project" value="InterPro"/>
</dbReference>
<comment type="caution">
    <text evidence="2">The sequence shown here is derived from an EMBL/GenBank/DDBJ whole genome shotgun (WGS) entry which is preliminary data.</text>
</comment>
<sequence length="588" mass="65665">MGFQPEVNSLIAVNGELYSIGQHPQAPGIPYGQEGRQGTVYLLHSEDGRRKKALKVFKSKFVTPSLVHHTTQLAKFTGIAGLAACDRFIVTPQNNTDLLRREPELLYAVVMAWVEGPTWMDILLNRQQLTRREAHSAAFALAQALASMEQRGLAHCDLSGPNVMLPMLGENAANVRPINNVQLIDLEQMYSTLLDRPEHVPIGSPGYAGRLLTQASLWSAHSDRFAGAVLLMEMLASCTDSFFPNAWGESYFAPQELQTDVGRYHRLAESVRTNWGESVASLFVRAWESGDSQQCPTFGEWIIEMAKIERYIAKEPQAPGAGLEQAAAATESSPSEYAGVQAALLRKAEQLEAKEKFKEAIGAYRAIQARNPNSSLAKEVDIAIEALEKRHGGKSSLKRERGKLALRWGKRIVWTVGVLGVLGTGGYYGYGYLKDIDFHRGGARQDQLTLEEAKESIRSLEQSVREKEAAIAQLSKQLEEQKKPMSKRSDELMGKLAEDYESIRKLGNDSGDTGEGPSAQAYKAAKQYMDDLFHSLVYSFNMDEKFVEQTRIVEGYYYPYLYNRNRNTQLNIKFFREYAVNFQGGDQP</sequence>
<keyword evidence="1" id="KW-0175">Coiled coil</keyword>
<evidence type="ECO:0000313" key="3">
    <source>
        <dbReference type="Proteomes" id="UP000310636"/>
    </source>
</evidence>
<evidence type="ECO:0000256" key="1">
    <source>
        <dbReference type="SAM" id="Coils"/>
    </source>
</evidence>
<evidence type="ECO:0000313" key="2">
    <source>
        <dbReference type="EMBL" id="THF73933.1"/>
    </source>
</evidence>